<name>A0A7H0HYK0_9ACTN</name>
<feature type="compositionally biased region" description="Low complexity" evidence="1">
    <location>
        <begin position="467"/>
        <end position="476"/>
    </location>
</feature>
<evidence type="ECO:0000256" key="1">
    <source>
        <dbReference type="SAM" id="MobiDB-lite"/>
    </source>
</evidence>
<organism evidence="2 3">
    <name type="scientific">Streptomyces genisteinicus</name>
    <dbReference type="NCBI Taxonomy" id="2768068"/>
    <lineage>
        <taxon>Bacteria</taxon>
        <taxon>Bacillati</taxon>
        <taxon>Actinomycetota</taxon>
        <taxon>Actinomycetes</taxon>
        <taxon>Kitasatosporales</taxon>
        <taxon>Streptomycetaceae</taxon>
        <taxon>Streptomyces</taxon>
    </lineage>
</organism>
<keyword evidence="3" id="KW-1185">Reference proteome</keyword>
<feature type="compositionally biased region" description="Low complexity" evidence="1">
    <location>
        <begin position="382"/>
        <end position="403"/>
    </location>
</feature>
<dbReference type="Proteomes" id="UP000516230">
    <property type="component" value="Chromosome"/>
</dbReference>
<feature type="region of interest" description="Disordered" evidence="1">
    <location>
        <begin position="1"/>
        <end position="35"/>
    </location>
</feature>
<dbReference type="AlphaFoldDB" id="A0A7H0HYK0"/>
<accession>A0A7H0HYK0</accession>
<gene>
    <name evidence="2" type="ORF">IAG43_23585</name>
</gene>
<sequence length="623" mass="63348">MSDEKQPAPGTQPPPGTEKPLTAEQHVQEQTEQQEQIEGQFAATDMMERLPDMFGGLFGFGSNGSVFGSTAFDGFKLNVMLDFLESANPEHLEGASEALVKANSDINRAAEALAKTVGDVDWEGEGAEEFRRYGAEVVSYAWAIAKMANAAGTQMKVASEGLASVRNSRPPRDSRLIQKDAKDFTVPERTADNEDYQKALQVEKNRQEAINQMNRLASFYAVSQGTLASQEIPKPPQGFRAAVPPPSGQDGVGPGGTPGSATSARPSTAFAGTGQPGESDTVQRPGALGTVGTVTDTSMKIDSVTTAPPPTTTGPGQQHPVVTTTNPTTGPVGGPPVSPFAPPGRTTGPTTANGRTFKPGGREGVPGPTQQTGRSAQGYGRPMTPTTTGPSNTTGRGQSPMVGRPGGPGMPAGGTQNRQTPAAGRSQSPMVGRPGGPGMPAGGQNRQTPAAGRGQSPMAGRPGGPGAPAAGRQSPATGRGQSPIVGRPVGGPGQSANGRTGPASPAAGRPSGIVGGTPQRTTGKSAGSQLPRGTVIGTESRNTGSRPAGRSNQTGVVGANTQNRPAKPAGRGTPSANGVVGTPRAAGARPADARGGDQRSDHPTQDEETRTNLRRGPVPPVIG</sequence>
<dbReference type="KEGG" id="sgj:IAG43_23585"/>
<dbReference type="RefSeq" id="WP_187742688.1">
    <property type="nucleotide sequence ID" value="NZ_CP060825.1"/>
</dbReference>
<feature type="compositionally biased region" description="Polar residues" evidence="1">
    <location>
        <begin position="292"/>
        <end position="304"/>
    </location>
</feature>
<feature type="compositionally biased region" description="Low complexity" evidence="1">
    <location>
        <begin position="24"/>
        <end position="35"/>
    </location>
</feature>
<evidence type="ECO:0000313" key="2">
    <source>
        <dbReference type="EMBL" id="QNP65616.1"/>
    </source>
</evidence>
<feature type="compositionally biased region" description="Low complexity" evidence="1">
    <location>
        <begin position="313"/>
        <end position="330"/>
    </location>
</feature>
<feature type="region of interest" description="Disordered" evidence="1">
    <location>
        <begin position="230"/>
        <end position="623"/>
    </location>
</feature>
<proteinExistence type="predicted"/>
<feature type="compositionally biased region" description="Polar residues" evidence="1">
    <location>
        <begin position="537"/>
        <end position="564"/>
    </location>
</feature>
<dbReference type="EMBL" id="CP060825">
    <property type="protein sequence ID" value="QNP65616.1"/>
    <property type="molecule type" value="Genomic_DNA"/>
</dbReference>
<feature type="compositionally biased region" description="Polar residues" evidence="1">
    <location>
        <begin position="518"/>
        <end position="528"/>
    </location>
</feature>
<feature type="compositionally biased region" description="Polar residues" evidence="1">
    <location>
        <begin position="415"/>
        <end position="428"/>
    </location>
</feature>
<reference evidence="2 3" key="1">
    <citation type="submission" date="2020-08" db="EMBL/GenBank/DDBJ databases">
        <title>A novel species.</title>
        <authorList>
            <person name="Gao J."/>
        </authorList>
    </citation>
    <scope>NUCLEOTIDE SEQUENCE [LARGE SCALE GENOMIC DNA]</scope>
    <source>
        <strain evidence="2 3">CRPJ-33</strain>
    </source>
</reference>
<evidence type="ECO:0000313" key="3">
    <source>
        <dbReference type="Proteomes" id="UP000516230"/>
    </source>
</evidence>
<feature type="compositionally biased region" description="Low complexity" evidence="1">
    <location>
        <begin position="343"/>
        <end position="357"/>
    </location>
</feature>
<feature type="compositionally biased region" description="Basic and acidic residues" evidence="1">
    <location>
        <begin position="591"/>
        <end position="611"/>
    </location>
</feature>
<protein>
    <submittedName>
        <fullName evidence="2">Uncharacterized protein</fullName>
    </submittedName>
</protein>
<feature type="compositionally biased region" description="Pro residues" evidence="1">
    <location>
        <begin position="333"/>
        <end position="342"/>
    </location>
</feature>